<organism evidence="14 15">
    <name type="scientific">Niveibacterium umoris</name>
    <dbReference type="NCBI Taxonomy" id="1193620"/>
    <lineage>
        <taxon>Bacteria</taxon>
        <taxon>Pseudomonadati</taxon>
        <taxon>Pseudomonadota</taxon>
        <taxon>Betaproteobacteria</taxon>
        <taxon>Rhodocyclales</taxon>
        <taxon>Rhodocyclaceae</taxon>
        <taxon>Niveibacterium</taxon>
    </lineage>
</organism>
<comment type="similarity">
    <text evidence="9 13">Belongs to the QueA family.</text>
</comment>
<evidence type="ECO:0000256" key="4">
    <source>
        <dbReference type="ARBA" id="ARBA00022490"/>
    </source>
</evidence>
<keyword evidence="15" id="KW-1185">Reference proteome</keyword>
<comment type="pathway">
    <text evidence="2 13">tRNA modification; tRNA-queuosine biosynthesis.</text>
</comment>
<evidence type="ECO:0000256" key="10">
    <source>
        <dbReference type="ARBA" id="ARBA00066503"/>
    </source>
</evidence>
<evidence type="ECO:0000256" key="9">
    <source>
        <dbReference type="ARBA" id="ARBA00061210"/>
    </source>
</evidence>
<dbReference type="Pfam" id="PF02547">
    <property type="entry name" value="Queuosine_synth"/>
    <property type="match status" value="1"/>
</dbReference>
<comment type="subunit">
    <text evidence="3 13">Monomer.</text>
</comment>
<comment type="function">
    <text evidence="13">Transfers and isomerizes the ribose moiety from AdoMet to the 7-aminomethyl group of 7-deazaguanine (preQ1-tRNA) to give epoxyqueuosine (oQ-tRNA).</text>
</comment>
<keyword evidence="6 13" id="KW-0949">S-adenosyl-L-methionine</keyword>
<keyword evidence="5 13" id="KW-0808">Transferase</keyword>
<proteinExistence type="inferred from homology"/>
<evidence type="ECO:0000313" key="15">
    <source>
        <dbReference type="Proteomes" id="UP000561045"/>
    </source>
</evidence>
<dbReference type="NCBIfam" id="TIGR00113">
    <property type="entry name" value="queA"/>
    <property type="match status" value="1"/>
</dbReference>
<evidence type="ECO:0000256" key="8">
    <source>
        <dbReference type="ARBA" id="ARBA00052751"/>
    </source>
</evidence>
<evidence type="ECO:0000256" key="13">
    <source>
        <dbReference type="HAMAP-Rule" id="MF_00113"/>
    </source>
</evidence>
<comment type="caution">
    <text evidence="14">The sequence shown here is derived from an EMBL/GenBank/DDBJ whole genome shotgun (WGS) entry which is preliminary data.</text>
</comment>
<evidence type="ECO:0000256" key="7">
    <source>
        <dbReference type="ARBA" id="ARBA00022785"/>
    </source>
</evidence>
<keyword evidence="4 13" id="KW-0963">Cytoplasm</keyword>
<evidence type="ECO:0000256" key="1">
    <source>
        <dbReference type="ARBA" id="ARBA00004496"/>
    </source>
</evidence>
<dbReference type="NCBIfam" id="NF001140">
    <property type="entry name" value="PRK00147.1"/>
    <property type="match status" value="1"/>
</dbReference>
<dbReference type="RefSeq" id="WP_183638148.1">
    <property type="nucleotide sequence ID" value="NZ_BAABLE010000024.1"/>
</dbReference>
<dbReference type="Gene3D" id="2.40.10.240">
    <property type="entry name" value="QueA-like"/>
    <property type="match status" value="1"/>
</dbReference>
<reference evidence="14 15" key="1">
    <citation type="submission" date="2020-08" db="EMBL/GenBank/DDBJ databases">
        <title>Genomic Encyclopedia of Type Strains, Phase IV (KMG-IV): sequencing the most valuable type-strain genomes for metagenomic binning, comparative biology and taxonomic classification.</title>
        <authorList>
            <person name="Goeker M."/>
        </authorList>
    </citation>
    <scope>NUCLEOTIDE SEQUENCE [LARGE SCALE GENOMIC DNA]</scope>
    <source>
        <strain evidence="14 15">DSM 106739</strain>
    </source>
</reference>
<protein>
    <recommendedName>
        <fullName evidence="11 13">S-adenosylmethionine:tRNA ribosyltransferase-isomerase</fullName>
        <ecNumber evidence="10 13">2.4.99.17</ecNumber>
    </recommendedName>
    <alternativeName>
        <fullName evidence="12 13">Queuosine biosynthesis protein QueA</fullName>
    </alternativeName>
</protein>
<dbReference type="InterPro" id="IPR036100">
    <property type="entry name" value="QueA_sf"/>
</dbReference>
<dbReference type="UniPathway" id="UPA00392"/>
<gene>
    <name evidence="13" type="primary">queA</name>
    <name evidence="14" type="ORF">GGR36_004188</name>
</gene>
<comment type="subcellular location">
    <subcellularLocation>
        <location evidence="1 13">Cytoplasm</location>
    </subcellularLocation>
</comment>
<dbReference type="Proteomes" id="UP000561045">
    <property type="component" value="Unassembled WGS sequence"/>
</dbReference>
<keyword evidence="14" id="KW-0413">Isomerase</keyword>
<dbReference type="AlphaFoldDB" id="A0A840BMS9"/>
<evidence type="ECO:0000256" key="12">
    <source>
        <dbReference type="ARBA" id="ARBA00076160"/>
    </source>
</evidence>
<evidence type="ECO:0000256" key="6">
    <source>
        <dbReference type="ARBA" id="ARBA00022691"/>
    </source>
</evidence>
<dbReference type="EC" id="2.4.99.17" evidence="10 13"/>
<dbReference type="Gene3D" id="3.40.1780.10">
    <property type="entry name" value="QueA-like"/>
    <property type="match status" value="1"/>
</dbReference>
<dbReference type="GO" id="GO:0008616">
    <property type="term" value="P:tRNA queuosine(34) biosynthetic process"/>
    <property type="evidence" value="ECO:0007669"/>
    <property type="project" value="UniProtKB-UniRule"/>
</dbReference>
<evidence type="ECO:0000313" key="14">
    <source>
        <dbReference type="EMBL" id="MBB4014831.1"/>
    </source>
</evidence>
<dbReference type="FunFam" id="3.40.1780.10:FF:000001">
    <property type="entry name" value="S-adenosylmethionine:tRNA ribosyltransferase-isomerase"/>
    <property type="match status" value="1"/>
</dbReference>
<dbReference type="PANTHER" id="PTHR30307:SF0">
    <property type="entry name" value="S-ADENOSYLMETHIONINE:TRNA RIBOSYLTRANSFERASE-ISOMERASE"/>
    <property type="match status" value="1"/>
</dbReference>
<dbReference type="InterPro" id="IPR042119">
    <property type="entry name" value="QueA_dom2"/>
</dbReference>
<evidence type="ECO:0000256" key="5">
    <source>
        <dbReference type="ARBA" id="ARBA00022679"/>
    </source>
</evidence>
<keyword evidence="7 13" id="KW-0671">Queuosine biosynthesis</keyword>
<name>A0A840BMS9_9RHOO</name>
<dbReference type="GO" id="GO:0051075">
    <property type="term" value="F:S-adenosylmethionine:tRNA ribosyltransferase-isomerase activity"/>
    <property type="evidence" value="ECO:0007669"/>
    <property type="project" value="UniProtKB-EC"/>
</dbReference>
<dbReference type="EMBL" id="JACIET010000004">
    <property type="protein sequence ID" value="MBB4014831.1"/>
    <property type="molecule type" value="Genomic_DNA"/>
</dbReference>
<accession>A0A840BMS9</accession>
<dbReference type="InterPro" id="IPR003699">
    <property type="entry name" value="QueA"/>
</dbReference>
<evidence type="ECO:0000256" key="3">
    <source>
        <dbReference type="ARBA" id="ARBA00011245"/>
    </source>
</evidence>
<dbReference type="SUPFAM" id="SSF111337">
    <property type="entry name" value="QueA-like"/>
    <property type="match status" value="1"/>
</dbReference>
<comment type="catalytic activity">
    <reaction evidence="8 13">
        <text>7-aminomethyl-7-carbaguanosine(34) in tRNA + S-adenosyl-L-methionine = epoxyqueuosine(34) in tRNA + adenine + L-methionine + 2 H(+)</text>
        <dbReference type="Rhea" id="RHEA:32155"/>
        <dbReference type="Rhea" id="RHEA-COMP:10342"/>
        <dbReference type="Rhea" id="RHEA-COMP:18582"/>
        <dbReference type="ChEBI" id="CHEBI:15378"/>
        <dbReference type="ChEBI" id="CHEBI:16708"/>
        <dbReference type="ChEBI" id="CHEBI:57844"/>
        <dbReference type="ChEBI" id="CHEBI:59789"/>
        <dbReference type="ChEBI" id="CHEBI:82833"/>
        <dbReference type="ChEBI" id="CHEBI:194443"/>
        <dbReference type="EC" id="2.4.99.17"/>
    </reaction>
</comment>
<sequence>MPLTVSEFDFDLPPELIAQAPLAERSASRLLHVGQDDLQDLGFKALPDLLSPGDLLIFNDSRVLHARLYGRKATGGEVEILIERPLGDHEALAMIRASKSPKPGTRITLMDAFEVEVLGRAGEFFHLRFPPGATVVDWIERYGRLPLPPYIDRAAAEADETRYQTVYAQALGSVAAPTAGLHFDEALLAQLRERGIETAAVTLHVGAGTFQPVRVEHIADHVMHTEWYIIPQDAVDAIARTRARGGRVVCVGTTSLRALESAARGGELQAGAAETDIFITPGFNFRVADALITNFHLPRSTLLMLVSAFAGQARILQAYGHAIANRYRFFSYGDAMLLEKAPT</sequence>
<dbReference type="PANTHER" id="PTHR30307">
    <property type="entry name" value="S-ADENOSYLMETHIONINE:TRNA RIBOSYLTRANSFERASE-ISOMERASE"/>
    <property type="match status" value="1"/>
</dbReference>
<evidence type="ECO:0000256" key="2">
    <source>
        <dbReference type="ARBA" id="ARBA00004691"/>
    </source>
</evidence>
<keyword evidence="14" id="KW-0328">Glycosyltransferase</keyword>
<dbReference type="GO" id="GO:0005737">
    <property type="term" value="C:cytoplasm"/>
    <property type="evidence" value="ECO:0007669"/>
    <property type="project" value="UniProtKB-SubCell"/>
</dbReference>
<dbReference type="InterPro" id="IPR042118">
    <property type="entry name" value="QueA_dom1"/>
</dbReference>
<dbReference type="HAMAP" id="MF_00113">
    <property type="entry name" value="QueA"/>
    <property type="match status" value="1"/>
</dbReference>
<evidence type="ECO:0000256" key="11">
    <source>
        <dbReference type="ARBA" id="ARBA00069325"/>
    </source>
</evidence>